<dbReference type="Proteomes" id="UP001201980">
    <property type="component" value="Unassembled WGS sequence"/>
</dbReference>
<keyword evidence="2" id="KW-1185">Reference proteome</keyword>
<evidence type="ECO:0000313" key="2">
    <source>
        <dbReference type="Proteomes" id="UP001201980"/>
    </source>
</evidence>
<gene>
    <name evidence="1" type="ORF">MKZ38_000705</name>
</gene>
<protein>
    <submittedName>
        <fullName evidence="1">Uncharacterized protein</fullName>
    </submittedName>
</protein>
<sequence>MSPESYGYGNQLYQLSPSSSSATCAARFLLAIMSNSASKRPISRQDSGISKLRSTCSVRNAAVVEYLTLWEQAIDLQDAAVLTFRAGCSWLQTQQKQGRRRQGFACLPQRRNGHSPGEALALFPQAQKTGFHWRLCNLQQCRASISRAATVFGDPFSPGRMPRNSFSGERLA</sequence>
<evidence type="ECO:0000313" key="1">
    <source>
        <dbReference type="EMBL" id="KAJ2902315.1"/>
    </source>
</evidence>
<dbReference type="EMBL" id="JAKWBI020000116">
    <property type="protein sequence ID" value="KAJ2902315.1"/>
    <property type="molecule type" value="Genomic_DNA"/>
</dbReference>
<organism evidence="1 2">
    <name type="scientific">Zalerion maritima</name>
    <dbReference type="NCBI Taxonomy" id="339359"/>
    <lineage>
        <taxon>Eukaryota</taxon>
        <taxon>Fungi</taxon>
        <taxon>Dikarya</taxon>
        <taxon>Ascomycota</taxon>
        <taxon>Pezizomycotina</taxon>
        <taxon>Sordariomycetes</taxon>
        <taxon>Lulworthiomycetidae</taxon>
        <taxon>Lulworthiales</taxon>
        <taxon>Lulworthiaceae</taxon>
        <taxon>Zalerion</taxon>
    </lineage>
</organism>
<dbReference type="AlphaFoldDB" id="A0AAD5RSJ3"/>
<reference evidence="1" key="1">
    <citation type="submission" date="2022-07" db="EMBL/GenBank/DDBJ databases">
        <title>Draft genome sequence of Zalerion maritima ATCC 34329, a (micro)plastics degrading marine fungus.</title>
        <authorList>
            <person name="Paco A."/>
            <person name="Goncalves M.F.M."/>
            <person name="Rocha-Santos T.A.P."/>
            <person name="Alves A."/>
        </authorList>
    </citation>
    <scope>NUCLEOTIDE SEQUENCE</scope>
    <source>
        <strain evidence="1">ATCC 34329</strain>
    </source>
</reference>
<proteinExistence type="predicted"/>
<accession>A0AAD5RSJ3</accession>
<name>A0AAD5RSJ3_9PEZI</name>
<comment type="caution">
    <text evidence="1">The sequence shown here is derived from an EMBL/GenBank/DDBJ whole genome shotgun (WGS) entry which is preliminary data.</text>
</comment>